<dbReference type="Pfam" id="PF19065">
    <property type="entry name" value="P8_CR"/>
    <property type="match status" value="1"/>
</dbReference>
<reference evidence="2" key="1">
    <citation type="journal article" date="2020" name="Nature">
        <title>Giant virus diversity and host interactions through global metagenomics.</title>
        <authorList>
            <person name="Schulz F."/>
            <person name="Roux S."/>
            <person name="Paez-Espino D."/>
            <person name="Jungbluth S."/>
            <person name="Walsh D.A."/>
            <person name="Denef V.J."/>
            <person name="McMahon K.D."/>
            <person name="Konstantinidis K.T."/>
            <person name="Eloe-Fadrosh E.A."/>
            <person name="Kyrpides N.C."/>
            <person name="Woyke T."/>
        </authorList>
    </citation>
    <scope>NUCLEOTIDE SEQUENCE</scope>
    <source>
        <strain evidence="2">GVMAG-M-3300020192-26</strain>
    </source>
</reference>
<name>A0A6C0C9H9_9ZZZZ</name>
<dbReference type="AlphaFoldDB" id="A0A6C0C9H9"/>
<dbReference type="EMBL" id="MN739363">
    <property type="protein sequence ID" value="QHT01091.1"/>
    <property type="molecule type" value="Genomic_DNA"/>
</dbReference>
<organism evidence="2">
    <name type="scientific">viral metagenome</name>
    <dbReference type="NCBI Taxonomy" id="1070528"/>
    <lineage>
        <taxon>unclassified sequences</taxon>
        <taxon>metagenomes</taxon>
        <taxon>organismal metagenomes</taxon>
    </lineage>
</organism>
<proteinExistence type="predicted"/>
<feature type="domain" description="Minor capsid protein P8 central region" evidence="1">
    <location>
        <begin position="38"/>
        <end position="159"/>
    </location>
</feature>
<evidence type="ECO:0000313" key="2">
    <source>
        <dbReference type="EMBL" id="QHT01091.1"/>
    </source>
</evidence>
<evidence type="ECO:0000259" key="1">
    <source>
        <dbReference type="Pfam" id="PF19065"/>
    </source>
</evidence>
<sequence>MQKKQQTSFEIMKTPFLMFQSHYTDYYNMSKDCVKGIQEETILSKIFFSPQNVDLLQKQIIGTVFKRTNGAYLIEKQNEEDLQVVMRSMFLQHARHVADHIKEQIQELNNLVTDDVVPNIISEVNQYIGYLDRTFLPRQIMDHPECVSSAGMRTLPSVTRTFDPTY</sequence>
<accession>A0A6C0C9H9</accession>
<dbReference type="InterPro" id="IPR043916">
    <property type="entry name" value="P8_CR"/>
</dbReference>
<protein>
    <recommendedName>
        <fullName evidence="1">Minor capsid protein P8 central region domain-containing protein</fullName>
    </recommendedName>
</protein>